<dbReference type="InterPro" id="IPR005302">
    <property type="entry name" value="MoCF_Sase_C"/>
</dbReference>
<dbReference type="GO" id="GO:0030170">
    <property type="term" value="F:pyridoxal phosphate binding"/>
    <property type="evidence" value="ECO:0007669"/>
    <property type="project" value="InterPro"/>
</dbReference>
<accession>A0A927CWX9</accession>
<feature type="domain" description="MOSC" evidence="1">
    <location>
        <begin position="33"/>
        <end position="166"/>
    </location>
</feature>
<dbReference type="AlphaFoldDB" id="A0A927CWX9"/>
<dbReference type="SUPFAM" id="SSF50800">
    <property type="entry name" value="PK beta-barrel domain-like"/>
    <property type="match status" value="1"/>
</dbReference>
<organism evidence="2 3">
    <name type="scientific">Peribacillus faecalis</name>
    <dbReference type="NCBI Taxonomy" id="2772559"/>
    <lineage>
        <taxon>Bacteria</taxon>
        <taxon>Bacillati</taxon>
        <taxon>Bacillota</taxon>
        <taxon>Bacilli</taxon>
        <taxon>Bacillales</taxon>
        <taxon>Bacillaceae</taxon>
        <taxon>Peribacillus</taxon>
    </lineage>
</organism>
<comment type="caution">
    <text evidence="2">The sequence shown here is derived from an EMBL/GenBank/DDBJ whole genome shotgun (WGS) entry which is preliminary data.</text>
</comment>
<dbReference type="GO" id="GO:0003824">
    <property type="term" value="F:catalytic activity"/>
    <property type="evidence" value="ECO:0007669"/>
    <property type="project" value="InterPro"/>
</dbReference>
<evidence type="ECO:0000313" key="3">
    <source>
        <dbReference type="Proteomes" id="UP000602076"/>
    </source>
</evidence>
<dbReference type="PROSITE" id="PS51340">
    <property type="entry name" value="MOSC"/>
    <property type="match status" value="1"/>
</dbReference>
<proteinExistence type="predicted"/>
<evidence type="ECO:0000259" key="1">
    <source>
        <dbReference type="PROSITE" id="PS51340"/>
    </source>
</evidence>
<dbReference type="RefSeq" id="WP_190998802.1">
    <property type="nucleotide sequence ID" value="NZ_JACXSI010000031.1"/>
</dbReference>
<dbReference type="PANTHER" id="PTHR30212">
    <property type="entry name" value="PROTEIN YIIM"/>
    <property type="match status" value="1"/>
</dbReference>
<protein>
    <submittedName>
        <fullName evidence="2">MOSC domain-containing protein</fullName>
    </submittedName>
</protein>
<evidence type="ECO:0000313" key="2">
    <source>
        <dbReference type="EMBL" id="MBD3109263.1"/>
    </source>
</evidence>
<dbReference type="PANTHER" id="PTHR30212:SF4">
    <property type="entry name" value="MOSC DOMAIN-CONTAINING PROTEIN"/>
    <property type="match status" value="1"/>
</dbReference>
<dbReference type="Pfam" id="PF03473">
    <property type="entry name" value="MOSC"/>
    <property type="match status" value="1"/>
</dbReference>
<dbReference type="EMBL" id="JACXSI010000031">
    <property type="protein sequence ID" value="MBD3109263.1"/>
    <property type="molecule type" value="Genomic_DNA"/>
</dbReference>
<dbReference type="InterPro" id="IPR011037">
    <property type="entry name" value="Pyrv_Knase-like_insert_dom_sf"/>
</dbReference>
<gene>
    <name evidence="2" type="ORF">IEO70_12990</name>
</gene>
<dbReference type="Proteomes" id="UP000602076">
    <property type="component" value="Unassembled WGS sequence"/>
</dbReference>
<name>A0A927CWX9_9BACI</name>
<sequence length="214" mass="24253">MKNPVYKVISLNAGKIETLTYGKQTIESAIRKQPVGEPVYLSRMGLVCDEQATEVHGGADKALCLYPYEHYSYWRDILPDFSETALFGENLTVEGLTEKNAHIGDTFSFGETIIQISEPRNPCYKLAAKYDVPDMVIKVRDTGYTGFYFRVLQEGTVKPGDNLVLIEQHPHQVSVDLVNDVTFFDRKNKEKLEKVLQVDALSENYRNSLKGHDL</sequence>
<dbReference type="Gene3D" id="2.40.33.20">
    <property type="entry name" value="PK beta-barrel domain-like"/>
    <property type="match status" value="1"/>
</dbReference>
<dbReference type="InterPro" id="IPR052353">
    <property type="entry name" value="Benzoxazolinone_Detox_Enz"/>
</dbReference>
<keyword evidence="3" id="KW-1185">Reference proteome</keyword>
<reference evidence="2" key="1">
    <citation type="submission" date="2020-09" db="EMBL/GenBank/DDBJ databases">
        <title>Bacillus faecalis sp. nov., a moderately halophilic bacterium isolated from cow faeces.</title>
        <authorList>
            <person name="Jiang L."/>
            <person name="Lee J."/>
        </authorList>
    </citation>
    <scope>NUCLEOTIDE SEQUENCE</scope>
    <source>
        <strain evidence="2">AGMB 02131</strain>
    </source>
</reference>
<dbReference type="GO" id="GO:0030151">
    <property type="term" value="F:molybdenum ion binding"/>
    <property type="evidence" value="ECO:0007669"/>
    <property type="project" value="InterPro"/>
</dbReference>